<keyword evidence="1" id="KW-0472">Membrane</keyword>
<sequence length="150" mass="16598">MNEFTQASYVIAFVSGIVAATCYCGETSIAQRFWIGVFVFWRYWLVGGGIATIANAWPTGITSIQELLRLFFAPIGNVMWSLSSFAIYSIFSGVVSVVFSRFSLLTRCTQSKSFNSTASARGIIIAIAGLVTILVCWKISMFYLPGQTWR</sequence>
<dbReference type="EMBL" id="SIHI01000034">
    <property type="protein sequence ID" value="TWT43072.1"/>
    <property type="molecule type" value="Genomic_DNA"/>
</dbReference>
<gene>
    <name evidence="2" type="ORF">KOR42_45320</name>
</gene>
<dbReference type="AlphaFoldDB" id="A0A5C5VZZ6"/>
<feature type="transmembrane region" description="Helical" evidence="1">
    <location>
        <begin position="6"/>
        <end position="26"/>
    </location>
</feature>
<proteinExistence type="predicted"/>
<keyword evidence="1" id="KW-0812">Transmembrane</keyword>
<feature type="transmembrane region" description="Helical" evidence="1">
    <location>
        <begin position="123"/>
        <end position="144"/>
    </location>
</feature>
<keyword evidence="1" id="KW-1133">Transmembrane helix</keyword>
<keyword evidence="3" id="KW-1185">Reference proteome</keyword>
<evidence type="ECO:0000313" key="2">
    <source>
        <dbReference type="EMBL" id="TWT43072.1"/>
    </source>
</evidence>
<evidence type="ECO:0000256" key="1">
    <source>
        <dbReference type="SAM" id="Phobius"/>
    </source>
</evidence>
<dbReference type="Proteomes" id="UP000317243">
    <property type="component" value="Unassembled WGS sequence"/>
</dbReference>
<comment type="caution">
    <text evidence="2">The sequence shown here is derived from an EMBL/GenBank/DDBJ whole genome shotgun (WGS) entry which is preliminary data.</text>
</comment>
<accession>A0A5C5VZZ6</accession>
<feature type="transmembrane region" description="Helical" evidence="1">
    <location>
        <begin position="33"/>
        <end position="58"/>
    </location>
</feature>
<protein>
    <submittedName>
        <fullName evidence="2">Uncharacterized protein</fullName>
    </submittedName>
</protein>
<reference evidence="2 3" key="1">
    <citation type="submission" date="2019-02" db="EMBL/GenBank/DDBJ databases">
        <title>Deep-cultivation of Planctomycetes and their phenomic and genomic characterization uncovers novel biology.</title>
        <authorList>
            <person name="Wiegand S."/>
            <person name="Jogler M."/>
            <person name="Boedeker C."/>
            <person name="Pinto D."/>
            <person name="Vollmers J."/>
            <person name="Rivas-Marin E."/>
            <person name="Kohn T."/>
            <person name="Peeters S.H."/>
            <person name="Heuer A."/>
            <person name="Rast P."/>
            <person name="Oberbeckmann S."/>
            <person name="Bunk B."/>
            <person name="Jeske O."/>
            <person name="Meyerdierks A."/>
            <person name="Storesund J.E."/>
            <person name="Kallscheuer N."/>
            <person name="Luecker S."/>
            <person name="Lage O.M."/>
            <person name="Pohl T."/>
            <person name="Merkel B.J."/>
            <person name="Hornburger P."/>
            <person name="Mueller R.-W."/>
            <person name="Bruemmer F."/>
            <person name="Labrenz M."/>
            <person name="Spormann A.M."/>
            <person name="Op Den Camp H."/>
            <person name="Overmann J."/>
            <person name="Amann R."/>
            <person name="Jetten M.S.M."/>
            <person name="Mascher T."/>
            <person name="Medema M.H."/>
            <person name="Devos D.P."/>
            <person name="Kaster A.-K."/>
            <person name="Ovreas L."/>
            <person name="Rohde M."/>
            <person name="Galperin M.Y."/>
            <person name="Jogler C."/>
        </authorList>
    </citation>
    <scope>NUCLEOTIDE SEQUENCE [LARGE SCALE GENOMIC DNA]</scope>
    <source>
        <strain evidence="2 3">KOR42</strain>
    </source>
</reference>
<feature type="transmembrane region" description="Helical" evidence="1">
    <location>
        <begin position="78"/>
        <end position="102"/>
    </location>
</feature>
<organism evidence="2 3">
    <name type="scientific">Thalassoglobus neptunius</name>
    <dbReference type="NCBI Taxonomy" id="1938619"/>
    <lineage>
        <taxon>Bacteria</taxon>
        <taxon>Pseudomonadati</taxon>
        <taxon>Planctomycetota</taxon>
        <taxon>Planctomycetia</taxon>
        <taxon>Planctomycetales</taxon>
        <taxon>Planctomycetaceae</taxon>
        <taxon>Thalassoglobus</taxon>
    </lineage>
</organism>
<name>A0A5C5VZZ6_9PLAN</name>
<evidence type="ECO:0000313" key="3">
    <source>
        <dbReference type="Proteomes" id="UP000317243"/>
    </source>
</evidence>